<evidence type="ECO:0000313" key="3">
    <source>
        <dbReference type="Proteomes" id="UP000829384"/>
    </source>
</evidence>
<dbReference type="RefSeq" id="WP_240130697.1">
    <property type="nucleotide sequence ID" value="NZ_JACSDI010000004.1"/>
</dbReference>
<reference evidence="2 3" key="1">
    <citation type="submission" date="2020-08" db="EMBL/GenBank/DDBJ databases">
        <title>Whole genome sequence of Shewanella sp strain PS-2.</title>
        <authorList>
            <person name="Das S.K."/>
        </authorList>
    </citation>
    <scope>NUCLEOTIDE SEQUENCE [LARGE SCALE GENOMIC DNA]</scope>
    <source>
        <strain evidence="2 3">PS-2</strain>
    </source>
</reference>
<organism evidence="2 3">
    <name type="scientific">Shewanella cutis</name>
    <dbReference type="NCBI Taxonomy" id="2766780"/>
    <lineage>
        <taxon>Bacteria</taxon>
        <taxon>Pseudomonadati</taxon>
        <taxon>Pseudomonadota</taxon>
        <taxon>Gammaproteobacteria</taxon>
        <taxon>Alteromonadales</taxon>
        <taxon>Shewanellaceae</taxon>
        <taxon>Shewanella</taxon>
    </lineage>
</organism>
<sequence length="88" mass="10032">MEQLTDWLLVIISTAGILLTIVVPLIAYLNSVTHNTRAELSNHKTHVAETYATKHDVKELGDRMERQMRDGFDNLKELLTNRKDKDAA</sequence>
<keyword evidence="1" id="KW-0472">Membrane</keyword>
<gene>
    <name evidence="2" type="ORF">H9J30_08910</name>
</gene>
<evidence type="ECO:0000256" key="1">
    <source>
        <dbReference type="SAM" id="Phobius"/>
    </source>
</evidence>
<feature type="transmembrane region" description="Helical" evidence="1">
    <location>
        <begin position="7"/>
        <end position="29"/>
    </location>
</feature>
<comment type="caution">
    <text evidence="2">The sequence shown here is derived from an EMBL/GenBank/DDBJ whole genome shotgun (WGS) entry which is preliminary data.</text>
</comment>
<keyword evidence="3" id="KW-1185">Reference proteome</keyword>
<proteinExistence type="predicted"/>
<name>A0ABS9QUK0_9GAMM</name>
<dbReference type="EMBL" id="JACSDI010000004">
    <property type="protein sequence ID" value="MCG9964031.1"/>
    <property type="molecule type" value="Genomic_DNA"/>
</dbReference>
<dbReference type="Proteomes" id="UP000829384">
    <property type="component" value="Unassembled WGS sequence"/>
</dbReference>
<evidence type="ECO:0000313" key="2">
    <source>
        <dbReference type="EMBL" id="MCG9964031.1"/>
    </source>
</evidence>
<protein>
    <recommendedName>
        <fullName evidence="4">Phage shock protein B</fullName>
    </recommendedName>
</protein>
<keyword evidence="1" id="KW-1133">Transmembrane helix</keyword>
<evidence type="ECO:0008006" key="4">
    <source>
        <dbReference type="Google" id="ProtNLM"/>
    </source>
</evidence>
<accession>A0ABS9QUK0</accession>
<keyword evidence="1" id="KW-0812">Transmembrane</keyword>